<comment type="caution">
    <text evidence="2">The sequence shown here is derived from an EMBL/GenBank/DDBJ whole genome shotgun (WGS) entry which is preliminary data.</text>
</comment>
<reference evidence="2 3" key="1">
    <citation type="journal article" date="2023" name="Ecotoxicol. Environ. Saf.">
        <title>Mercury remediation potential of mercury-resistant strain Rheinheimera metallidurans sp. nov. isolated from a municipal waste dumping site.</title>
        <authorList>
            <person name="Yadav V."/>
            <person name="Manjhi A."/>
            <person name="Vadakedath N."/>
        </authorList>
    </citation>
    <scope>NUCLEOTIDE SEQUENCE [LARGE SCALE GENOMIC DNA]</scope>
    <source>
        <strain evidence="2 3">E-49</strain>
    </source>
</reference>
<name>A0ABU8CA46_9GAMM</name>
<dbReference type="Proteomes" id="UP001375382">
    <property type="component" value="Unassembled WGS sequence"/>
</dbReference>
<evidence type="ECO:0000313" key="3">
    <source>
        <dbReference type="Proteomes" id="UP001375382"/>
    </source>
</evidence>
<feature type="coiled-coil region" evidence="1">
    <location>
        <begin position="409"/>
        <end position="446"/>
    </location>
</feature>
<dbReference type="RefSeq" id="WP_335737184.1">
    <property type="nucleotide sequence ID" value="NZ_JALAAR010000016.1"/>
</dbReference>
<sequence>MAYVFQRKEKSRAQYQQNSIKVAKKAFSDNLEPATAKLSLQAMLADSPQQQKLKATAQMMASSSAMQRLNTTAQTSTNAVQQAQGRERPRVKVIGNAPVNDDVGLETETEADVIETKALNSLTAMNVSPPIQRKEGAAKNSLIRFNPTAIVQRVLIGDVDITSSTPYRKIVEVLGWSKFGGISKALTDEQKLALKSELEHRDDCDQILECLDDDSSSDSGSWDDDAAYSSDDDVDFTAFQPNYVASSQSGGKSKRTILADDFGWESFPESSGNLKKLGVHETDAKEKSAALIKDGPSREMIGKGRGIGKGPGFYVTPVGKKKLSTAIGAIEYGNELLAIYIDKSVKPFQSPDEAHDHVDQLMELAVAKSIEEHSIQLELLIIDAHEILDDVEDGIAISEQNLLQIDLLAKDIKEQLIKIEKEIKRLKRKLNQVNKMIDEMRMHQAEIQHPTDLYYFIMSGGGEIVIPIDSYDKVSAFQNWKGNNQ</sequence>
<proteinExistence type="predicted"/>
<protein>
    <submittedName>
        <fullName evidence="2">Uncharacterized protein</fullName>
    </submittedName>
</protein>
<evidence type="ECO:0000313" key="2">
    <source>
        <dbReference type="EMBL" id="MEH8018783.1"/>
    </source>
</evidence>
<keyword evidence="3" id="KW-1185">Reference proteome</keyword>
<evidence type="ECO:0000256" key="1">
    <source>
        <dbReference type="SAM" id="Coils"/>
    </source>
</evidence>
<accession>A0ABU8CA46</accession>
<dbReference type="EMBL" id="JALAAR010000016">
    <property type="protein sequence ID" value="MEH8018783.1"/>
    <property type="molecule type" value="Genomic_DNA"/>
</dbReference>
<organism evidence="2 3">
    <name type="scientific">Rheinheimera muenzenbergensis</name>
    <dbReference type="NCBI Taxonomy" id="1193628"/>
    <lineage>
        <taxon>Bacteria</taxon>
        <taxon>Pseudomonadati</taxon>
        <taxon>Pseudomonadota</taxon>
        <taxon>Gammaproteobacteria</taxon>
        <taxon>Chromatiales</taxon>
        <taxon>Chromatiaceae</taxon>
        <taxon>Rheinheimera</taxon>
    </lineage>
</organism>
<gene>
    <name evidence="2" type="ORF">MN202_16190</name>
</gene>
<keyword evidence="1" id="KW-0175">Coiled coil</keyword>